<accession>A0A560F6F5</accession>
<dbReference type="GO" id="GO:0015740">
    <property type="term" value="P:C4-dicarboxylate transport"/>
    <property type="evidence" value="ECO:0007669"/>
    <property type="project" value="TreeGrafter"/>
</dbReference>
<evidence type="ECO:0000313" key="12">
    <source>
        <dbReference type="Proteomes" id="UP000319859"/>
    </source>
</evidence>
<dbReference type="Proteomes" id="UP000319859">
    <property type="component" value="Unassembled WGS sequence"/>
</dbReference>
<keyword evidence="3" id="KW-1003">Cell membrane</keyword>
<reference evidence="11 12" key="1">
    <citation type="submission" date="2019-06" db="EMBL/GenBank/DDBJ databases">
        <title>Genomic Encyclopedia of Type Strains, Phase IV (KMG-V): Genome sequencing to study the core and pangenomes of soil and plant-associated prokaryotes.</title>
        <authorList>
            <person name="Whitman W."/>
        </authorList>
    </citation>
    <scope>NUCLEOTIDE SEQUENCE [LARGE SCALE GENOMIC DNA]</scope>
    <source>
        <strain evidence="11 12">BR 11880</strain>
    </source>
</reference>
<comment type="subcellular location">
    <subcellularLocation>
        <location evidence="1 9">Cell inner membrane</location>
        <topology evidence="1 9">Multi-pass membrane protein</topology>
    </subcellularLocation>
</comment>
<organism evidence="11 12">
    <name type="scientific">Nitrospirillum amazonense</name>
    <dbReference type="NCBI Taxonomy" id="28077"/>
    <lineage>
        <taxon>Bacteria</taxon>
        <taxon>Pseudomonadati</taxon>
        <taxon>Pseudomonadota</taxon>
        <taxon>Alphaproteobacteria</taxon>
        <taxon>Rhodospirillales</taxon>
        <taxon>Azospirillaceae</taxon>
        <taxon>Nitrospirillum</taxon>
    </lineage>
</organism>
<dbReference type="AlphaFoldDB" id="A0A560F6F5"/>
<gene>
    <name evidence="11" type="ORF">FBZ89_11162</name>
</gene>
<name>A0A560F6F5_9PROT</name>
<evidence type="ECO:0000256" key="8">
    <source>
        <dbReference type="ARBA" id="ARBA00038436"/>
    </source>
</evidence>
<sequence length="174" mass="18318">MHATQATAAPAGLAGMTLTGLSHAATVLAAIGMVGMSLAEGWQVFARYVLNDSPGWTEPLTLLFMTTTALMGAAVAVRREMHFRFIALAQVAPPRVQAALNAFARLVVLAIGAALAVWGWDLMADNWSIAMPGTELPEGLNYLPLSLGGALIALFAAERLVVPLPTPDHMIVED</sequence>
<evidence type="ECO:0000256" key="4">
    <source>
        <dbReference type="ARBA" id="ARBA00022519"/>
    </source>
</evidence>
<dbReference type="GO" id="GO:0022857">
    <property type="term" value="F:transmembrane transporter activity"/>
    <property type="evidence" value="ECO:0007669"/>
    <property type="project" value="UniProtKB-UniRule"/>
</dbReference>
<comment type="function">
    <text evidence="9">Part of the tripartite ATP-independent periplasmic (TRAP) transport system.</text>
</comment>
<feature type="transmembrane region" description="Helical" evidence="9">
    <location>
        <begin position="59"/>
        <end position="77"/>
    </location>
</feature>
<keyword evidence="5 9" id="KW-0812">Transmembrane</keyword>
<dbReference type="EMBL" id="VITN01000011">
    <property type="protein sequence ID" value="TWB17211.1"/>
    <property type="molecule type" value="Genomic_DNA"/>
</dbReference>
<comment type="caution">
    <text evidence="11">The sequence shown here is derived from an EMBL/GenBank/DDBJ whole genome shotgun (WGS) entry which is preliminary data.</text>
</comment>
<evidence type="ECO:0000256" key="1">
    <source>
        <dbReference type="ARBA" id="ARBA00004429"/>
    </source>
</evidence>
<keyword evidence="4 9" id="KW-0997">Cell inner membrane</keyword>
<feature type="transmembrane region" description="Helical" evidence="9">
    <location>
        <begin position="98"/>
        <end position="120"/>
    </location>
</feature>
<dbReference type="PANTHER" id="PTHR35011">
    <property type="entry name" value="2,3-DIKETO-L-GULONATE TRAP TRANSPORTER SMALL PERMEASE PROTEIN YIAM"/>
    <property type="match status" value="1"/>
</dbReference>
<evidence type="ECO:0000256" key="9">
    <source>
        <dbReference type="RuleBase" id="RU369079"/>
    </source>
</evidence>
<protein>
    <recommendedName>
        <fullName evidence="9">TRAP transporter small permease protein</fullName>
    </recommendedName>
</protein>
<evidence type="ECO:0000256" key="2">
    <source>
        <dbReference type="ARBA" id="ARBA00022448"/>
    </source>
</evidence>
<feature type="transmembrane region" description="Helical" evidence="9">
    <location>
        <begin position="12"/>
        <end position="39"/>
    </location>
</feature>
<evidence type="ECO:0000256" key="6">
    <source>
        <dbReference type="ARBA" id="ARBA00022989"/>
    </source>
</evidence>
<dbReference type="RefSeq" id="WP_246172296.1">
    <property type="nucleotide sequence ID" value="NZ_VITN01000011.1"/>
</dbReference>
<keyword evidence="7 9" id="KW-0472">Membrane</keyword>
<evidence type="ECO:0000256" key="7">
    <source>
        <dbReference type="ARBA" id="ARBA00023136"/>
    </source>
</evidence>
<feature type="domain" description="Tripartite ATP-independent periplasmic transporters DctQ component" evidence="10">
    <location>
        <begin position="41"/>
        <end position="162"/>
    </location>
</feature>
<evidence type="ECO:0000259" key="10">
    <source>
        <dbReference type="Pfam" id="PF04290"/>
    </source>
</evidence>
<dbReference type="GO" id="GO:0005886">
    <property type="term" value="C:plasma membrane"/>
    <property type="evidence" value="ECO:0007669"/>
    <property type="project" value="UniProtKB-SubCell"/>
</dbReference>
<keyword evidence="2 9" id="KW-0813">Transport</keyword>
<evidence type="ECO:0000313" key="11">
    <source>
        <dbReference type="EMBL" id="TWB17211.1"/>
    </source>
</evidence>
<comment type="similarity">
    <text evidence="8 9">Belongs to the TRAP transporter small permease family.</text>
</comment>
<keyword evidence="6 9" id="KW-1133">Transmembrane helix</keyword>
<evidence type="ECO:0000256" key="5">
    <source>
        <dbReference type="ARBA" id="ARBA00022692"/>
    </source>
</evidence>
<dbReference type="Pfam" id="PF04290">
    <property type="entry name" value="DctQ"/>
    <property type="match status" value="1"/>
</dbReference>
<comment type="subunit">
    <text evidence="9">The complex comprises the extracytoplasmic solute receptor protein and the two transmembrane proteins.</text>
</comment>
<dbReference type="InterPro" id="IPR007387">
    <property type="entry name" value="TRAP_DctQ"/>
</dbReference>
<evidence type="ECO:0000256" key="3">
    <source>
        <dbReference type="ARBA" id="ARBA00022475"/>
    </source>
</evidence>
<dbReference type="InterPro" id="IPR055348">
    <property type="entry name" value="DctQ"/>
</dbReference>
<feature type="transmembrane region" description="Helical" evidence="9">
    <location>
        <begin position="140"/>
        <end position="161"/>
    </location>
</feature>
<dbReference type="PANTHER" id="PTHR35011:SF11">
    <property type="entry name" value="TRAP TRANSPORTER SMALL PERMEASE PROTEIN"/>
    <property type="match status" value="1"/>
</dbReference>
<proteinExistence type="inferred from homology"/>